<dbReference type="EMBL" id="AE010299">
    <property type="protein sequence ID" value="AAM04326.1"/>
    <property type="molecule type" value="Genomic_DNA"/>
</dbReference>
<dbReference type="NCBIfam" id="TIGR02136">
    <property type="entry name" value="ptsS_2"/>
    <property type="match status" value="1"/>
</dbReference>
<dbReference type="SUPFAM" id="SSF53850">
    <property type="entry name" value="Periplasmic binding protein-like II"/>
    <property type="match status" value="1"/>
</dbReference>
<keyword evidence="4" id="KW-0812">Transmembrane</keyword>
<dbReference type="PhylomeDB" id="Q8TSB1"/>
<dbReference type="Gene3D" id="3.40.190.10">
    <property type="entry name" value="Periplasmic binding protein-like II"/>
    <property type="match status" value="2"/>
</dbReference>
<dbReference type="HOGENOM" id="CLU_026228_5_1_2"/>
<dbReference type="GO" id="GO:0042301">
    <property type="term" value="F:phosphate ion binding"/>
    <property type="evidence" value="ECO:0007669"/>
    <property type="project" value="InterPro"/>
</dbReference>
<dbReference type="Pfam" id="PF12849">
    <property type="entry name" value="PBP_like_2"/>
    <property type="match status" value="1"/>
</dbReference>
<evidence type="ECO:0000256" key="1">
    <source>
        <dbReference type="ARBA" id="ARBA00022448"/>
    </source>
</evidence>
<organism evidence="6 7">
    <name type="scientific">Methanosarcina acetivorans (strain ATCC 35395 / DSM 2834 / JCM 12185 / C2A)</name>
    <dbReference type="NCBI Taxonomy" id="188937"/>
    <lineage>
        <taxon>Archaea</taxon>
        <taxon>Methanobacteriati</taxon>
        <taxon>Methanobacteriota</taxon>
        <taxon>Stenosarchaea group</taxon>
        <taxon>Methanomicrobia</taxon>
        <taxon>Methanosarcinales</taxon>
        <taxon>Methanosarcinaceae</taxon>
        <taxon>Methanosarcina</taxon>
    </lineage>
</organism>
<proteinExistence type="predicted"/>
<keyword evidence="7" id="KW-1185">Reference proteome</keyword>
<evidence type="ECO:0000313" key="6">
    <source>
        <dbReference type="EMBL" id="AAM04326.1"/>
    </source>
</evidence>
<feature type="region of interest" description="Disordered" evidence="3">
    <location>
        <begin position="39"/>
        <end position="60"/>
    </location>
</feature>
<keyword evidence="4" id="KW-1133">Transmembrane helix</keyword>
<dbReference type="PANTHER" id="PTHR30570:SF1">
    <property type="entry name" value="PHOSPHATE-BINDING PROTEIN PSTS"/>
    <property type="match status" value="1"/>
</dbReference>
<feature type="domain" description="PBP" evidence="5">
    <location>
        <begin position="59"/>
        <end position="301"/>
    </location>
</feature>
<evidence type="ECO:0000256" key="3">
    <source>
        <dbReference type="SAM" id="MobiDB-lite"/>
    </source>
</evidence>
<keyword evidence="2" id="KW-0732">Signal</keyword>
<evidence type="ECO:0000256" key="4">
    <source>
        <dbReference type="SAM" id="Phobius"/>
    </source>
</evidence>
<feature type="transmembrane region" description="Helical" evidence="4">
    <location>
        <begin position="15"/>
        <end position="34"/>
    </location>
</feature>
<protein>
    <submittedName>
        <fullName evidence="6">Phosphate ABC transporter, solute-binding protein</fullName>
    </submittedName>
</protein>
<evidence type="ECO:0000256" key="2">
    <source>
        <dbReference type="ARBA" id="ARBA00022729"/>
    </source>
</evidence>
<dbReference type="PROSITE" id="PS51257">
    <property type="entry name" value="PROKAR_LIPOPROTEIN"/>
    <property type="match status" value="1"/>
</dbReference>
<reference evidence="6 7" key="1">
    <citation type="journal article" date="2002" name="Genome Res.">
        <title>The genome of Methanosarcina acetivorans reveals extensive metabolic and physiological diversity.</title>
        <authorList>
            <person name="Galagan J.E."/>
            <person name="Nusbaum C."/>
            <person name="Roy A."/>
            <person name="Endrizzi M.G."/>
            <person name="Macdonald P."/>
            <person name="FitzHugh W."/>
            <person name="Calvo S."/>
            <person name="Engels R."/>
            <person name="Smirnov S."/>
            <person name="Atnoor D."/>
            <person name="Brown A."/>
            <person name="Allen N."/>
            <person name="Naylor J."/>
            <person name="Stange-Thomann N."/>
            <person name="DeArellano K."/>
            <person name="Johnson R."/>
            <person name="Linton L."/>
            <person name="McEwan P."/>
            <person name="McKernan K."/>
            <person name="Talamas J."/>
            <person name="Tirrell A."/>
            <person name="Ye W."/>
            <person name="Zimmer A."/>
            <person name="Barber R.D."/>
            <person name="Cann I."/>
            <person name="Graham D.E."/>
            <person name="Grahame D.A."/>
            <person name="Guss A."/>
            <person name="Hedderich R."/>
            <person name="Ingram-Smith C."/>
            <person name="Kuettner C.H."/>
            <person name="Krzycki J.A."/>
            <person name="Leigh J.A."/>
            <person name="Li W."/>
            <person name="Liu J."/>
            <person name="Mukhopadhyay B."/>
            <person name="Reeve J.N."/>
            <person name="Smith K."/>
            <person name="Springer T.A."/>
            <person name="Umayam L.A."/>
            <person name="White O."/>
            <person name="White R.H."/>
            <person name="de Macario E.C."/>
            <person name="Ferry J.G."/>
            <person name="Jarrell K.F."/>
            <person name="Jing H."/>
            <person name="Macario A.J.L."/>
            <person name="Paulsen I."/>
            <person name="Pritchett M."/>
            <person name="Sowers K.R."/>
            <person name="Swanson R.V."/>
            <person name="Zinder S.H."/>
            <person name="Lander E."/>
            <person name="Metcalf W.W."/>
            <person name="Birren B."/>
        </authorList>
    </citation>
    <scope>NUCLEOTIDE SEQUENCE [LARGE SCALE GENOMIC DNA]</scope>
    <source>
        <strain evidence="7">ATCC 35395 / DSM 2834 / JCM 12185 / C2A</strain>
    </source>
</reference>
<accession>Q8TSB1</accession>
<dbReference type="AlphaFoldDB" id="Q8TSB1"/>
<feature type="compositionally biased region" description="Low complexity" evidence="3">
    <location>
        <begin position="41"/>
        <end position="60"/>
    </location>
</feature>
<sequence>MLFNLRSKLDMVNNLKTYAVLTLVVIGLVFLGIGCTGNENSEGSSSVQETSSEGTSEAEAPAAEAQSIFLKGSDTVLPLAQAEAEEFIIEYPEKSVTVTGGGSGVGIAALIDGEVDIATASREMKAEEIEAAEANGITPVETTIAYDGITVIVNPENSVTELTFDQLRGIYNGSISNWKDVGGEDHDIVVISRDSSSGTYEYFKEEVLLEDEYRPDALTQPATGGIVSEVSQNANAIGYIGVAYLDDSVKALSLDAGEGFVAPSSENILSGEYPLARALYFYTDGEPSGLTKEFVDFVLSETGQSLVTEVGYFPVSQ</sequence>
<dbReference type="Proteomes" id="UP000002487">
    <property type="component" value="Chromosome"/>
</dbReference>
<dbReference type="InterPro" id="IPR024370">
    <property type="entry name" value="PBP_domain"/>
</dbReference>
<dbReference type="KEGG" id="mac:MA_0887"/>
<dbReference type="STRING" id="188937.MA_0887"/>
<dbReference type="PANTHER" id="PTHR30570">
    <property type="entry name" value="PERIPLASMIC PHOSPHATE BINDING COMPONENT OF PHOSPHATE ABC TRANSPORTER"/>
    <property type="match status" value="1"/>
</dbReference>
<evidence type="ECO:0000313" key="7">
    <source>
        <dbReference type="Proteomes" id="UP000002487"/>
    </source>
</evidence>
<evidence type="ECO:0000259" key="5">
    <source>
        <dbReference type="Pfam" id="PF12849"/>
    </source>
</evidence>
<dbReference type="InterPro" id="IPR011862">
    <property type="entry name" value="Phos-bd"/>
</dbReference>
<keyword evidence="4" id="KW-0472">Membrane</keyword>
<name>Q8TSB1_METAC</name>
<dbReference type="InterPro" id="IPR050811">
    <property type="entry name" value="Phosphate_ABC_transporter"/>
</dbReference>
<keyword evidence="1" id="KW-0813">Transport</keyword>
<dbReference type="CDD" id="cd13653">
    <property type="entry name" value="PBP2_phosphate_like_1"/>
    <property type="match status" value="1"/>
</dbReference>
<dbReference type="EnsemblBacteria" id="AAM04326">
    <property type="protein sequence ID" value="AAM04326"/>
    <property type="gene ID" value="MA_0887"/>
</dbReference>
<gene>
    <name evidence="6" type="primary">pstS</name>
    <name evidence="6" type="ordered locus">MA_0887</name>
</gene>
<dbReference type="InParanoid" id="Q8TSB1"/>